<dbReference type="RefSeq" id="WP_144228980.1">
    <property type="nucleotide sequence ID" value="NZ_CBCRVV010000002.1"/>
</dbReference>
<evidence type="ECO:0000313" key="3">
    <source>
        <dbReference type="EMBL" id="TSJ78639.1"/>
    </source>
</evidence>
<reference evidence="3 4" key="1">
    <citation type="submission" date="2019-07" db="EMBL/GenBank/DDBJ databases">
        <title>Description of 53C-WASEF.</title>
        <authorList>
            <person name="Pitt A."/>
            <person name="Hahn M.W."/>
        </authorList>
    </citation>
    <scope>NUCLEOTIDE SEQUENCE [LARGE SCALE GENOMIC DNA]</scope>
    <source>
        <strain evidence="3 4">53C-WASEF</strain>
    </source>
</reference>
<dbReference type="AlphaFoldDB" id="A0A556QPT2"/>
<proteinExistence type="predicted"/>
<evidence type="ECO:0000256" key="2">
    <source>
        <dbReference type="SAM" id="Phobius"/>
    </source>
</evidence>
<dbReference type="OrthoDB" id="199409at2"/>
<sequence>MKFVFLTGGFVGFVIAAIAGLSAGRDSGLVLRDAAIGCLVGALLFRWFWSVVVKALADTIERRRVEARAAELSPAPAPAPAAAAPARARSL</sequence>
<organism evidence="3 4">
    <name type="scientific">Rariglobus hedericola</name>
    <dbReference type="NCBI Taxonomy" id="2597822"/>
    <lineage>
        <taxon>Bacteria</taxon>
        <taxon>Pseudomonadati</taxon>
        <taxon>Verrucomicrobiota</taxon>
        <taxon>Opitutia</taxon>
        <taxon>Opitutales</taxon>
        <taxon>Opitutaceae</taxon>
        <taxon>Rariglobus</taxon>
    </lineage>
</organism>
<keyword evidence="2" id="KW-0472">Membrane</keyword>
<comment type="caution">
    <text evidence="3">The sequence shown here is derived from an EMBL/GenBank/DDBJ whole genome shotgun (WGS) entry which is preliminary data.</text>
</comment>
<dbReference type="EMBL" id="VMBG01000001">
    <property type="protein sequence ID" value="TSJ78639.1"/>
    <property type="molecule type" value="Genomic_DNA"/>
</dbReference>
<keyword evidence="4" id="KW-1185">Reference proteome</keyword>
<keyword evidence="2" id="KW-1133">Transmembrane helix</keyword>
<keyword evidence="2" id="KW-0812">Transmembrane</keyword>
<protein>
    <submittedName>
        <fullName evidence="3">Uncharacterized protein</fullName>
    </submittedName>
</protein>
<accession>A0A556QPT2</accession>
<gene>
    <name evidence="3" type="ORF">FPL22_04865</name>
</gene>
<name>A0A556QPT2_9BACT</name>
<feature type="region of interest" description="Disordered" evidence="1">
    <location>
        <begin position="72"/>
        <end position="91"/>
    </location>
</feature>
<dbReference type="Proteomes" id="UP000315648">
    <property type="component" value="Unassembled WGS sequence"/>
</dbReference>
<evidence type="ECO:0000256" key="1">
    <source>
        <dbReference type="SAM" id="MobiDB-lite"/>
    </source>
</evidence>
<evidence type="ECO:0000313" key="4">
    <source>
        <dbReference type="Proteomes" id="UP000315648"/>
    </source>
</evidence>
<feature type="transmembrane region" description="Helical" evidence="2">
    <location>
        <begin position="34"/>
        <end position="57"/>
    </location>
</feature>